<dbReference type="AlphaFoldDB" id="I8J0Q2"/>
<evidence type="ECO:0000256" key="7">
    <source>
        <dbReference type="ARBA" id="ARBA00022801"/>
    </source>
</evidence>
<evidence type="ECO:0000256" key="11">
    <source>
        <dbReference type="ARBA" id="ARBA00023136"/>
    </source>
</evidence>
<reference evidence="14 15" key="1">
    <citation type="journal article" date="2012" name="J. Bacteriol.">
        <title>Genome of Bacillus macauensis ZFHKF-1, a Long-Chain-Forming Bacterium.</title>
        <authorList>
            <person name="Cai L."/>
            <person name="Zhang T."/>
        </authorList>
    </citation>
    <scope>NUCLEOTIDE SEQUENCE [LARGE SCALE GENOMIC DNA]</scope>
    <source>
        <strain evidence="14 15">ZFHKF-1</strain>
    </source>
</reference>
<feature type="transmembrane region" description="Helical" evidence="12">
    <location>
        <begin position="156"/>
        <end position="175"/>
    </location>
</feature>
<sequence>MNNVRLFLKKLKIHPLFWLVIMLAIMTGHFRQILYLFLAVFIHEVGHYVGAAYFRWNIKKMELFPFGGVLEVEEHGTRPAKEEVIVALLGPLQHIWLLAVTFWCIQMGWWGEDGQWFLTINVTLLLFNLLPIWPLDGGKLVFTAMTMCLPYKKAQSLFLACSALLASSLLCYFLIQNPLHANLWIIASFLAISHYIEWKRRPFVFMRFLMSRTIAHERVVTKPLHVSAEMTLSEVLDRFRKGVAHLIVIQGVYEQTLIEEERVLHAFFSHNQVKCAIGPLFR</sequence>
<dbReference type="GO" id="GO:0006508">
    <property type="term" value="P:proteolysis"/>
    <property type="evidence" value="ECO:0007669"/>
    <property type="project" value="UniProtKB-KW"/>
</dbReference>
<feature type="transmembrane region" description="Helical" evidence="12">
    <location>
        <begin position="12"/>
        <end position="30"/>
    </location>
</feature>
<keyword evidence="9 12" id="KW-1133">Transmembrane helix</keyword>
<comment type="subcellular location">
    <subcellularLocation>
        <location evidence="2">Membrane</location>
        <topology evidence="2">Multi-pass membrane protein</topology>
    </subcellularLocation>
</comment>
<evidence type="ECO:0000256" key="8">
    <source>
        <dbReference type="ARBA" id="ARBA00022833"/>
    </source>
</evidence>
<evidence type="ECO:0000313" key="15">
    <source>
        <dbReference type="Proteomes" id="UP000004080"/>
    </source>
</evidence>
<evidence type="ECO:0000259" key="13">
    <source>
        <dbReference type="Pfam" id="PF02163"/>
    </source>
</evidence>
<evidence type="ECO:0000256" key="12">
    <source>
        <dbReference type="SAM" id="Phobius"/>
    </source>
</evidence>
<feature type="transmembrane region" description="Helical" evidence="12">
    <location>
        <begin position="116"/>
        <end position="135"/>
    </location>
</feature>
<dbReference type="Proteomes" id="UP000004080">
    <property type="component" value="Unassembled WGS sequence"/>
</dbReference>
<keyword evidence="6" id="KW-0479">Metal-binding</keyword>
<evidence type="ECO:0000256" key="2">
    <source>
        <dbReference type="ARBA" id="ARBA00004141"/>
    </source>
</evidence>
<feature type="transmembrane region" description="Helical" evidence="12">
    <location>
        <begin position="36"/>
        <end position="54"/>
    </location>
</feature>
<feature type="domain" description="Peptidase M50" evidence="13">
    <location>
        <begin position="33"/>
        <end position="105"/>
    </location>
</feature>
<dbReference type="CDD" id="cd06161">
    <property type="entry name" value="S2P-M50_SpoIVFB"/>
    <property type="match status" value="1"/>
</dbReference>
<dbReference type="PANTHER" id="PTHR39188:SF3">
    <property type="entry name" value="STAGE IV SPORULATION PROTEIN FB"/>
    <property type="match status" value="1"/>
</dbReference>
<keyword evidence="10" id="KW-0482">Metalloprotease</keyword>
<organism evidence="14 15">
    <name type="scientific">Fictibacillus macauensis ZFHKF-1</name>
    <dbReference type="NCBI Taxonomy" id="1196324"/>
    <lineage>
        <taxon>Bacteria</taxon>
        <taxon>Bacillati</taxon>
        <taxon>Bacillota</taxon>
        <taxon>Bacilli</taxon>
        <taxon>Bacillales</taxon>
        <taxon>Fictibacillaceae</taxon>
        <taxon>Fictibacillus</taxon>
    </lineage>
</organism>
<dbReference type="Pfam" id="PF02163">
    <property type="entry name" value="Peptidase_M50"/>
    <property type="match status" value="2"/>
</dbReference>
<comment type="similarity">
    <text evidence="3">Belongs to the peptidase M50B family.</text>
</comment>
<feature type="transmembrane region" description="Helical" evidence="12">
    <location>
        <begin position="84"/>
        <end position="110"/>
    </location>
</feature>
<keyword evidence="8" id="KW-0862">Zinc</keyword>
<evidence type="ECO:0000313" key="14">
    <source>
        <dbReference type="EMBL" id="EIT85336.1"/>
    </source>
</evidence>
<evidence type="ECO:0000256" key="5">
    <source>
        <dbReference type="ARBA" id="ARBA00022692"/>
    </source>
</evidence>
<keyword evidence="7" id="KW-0378">Hydrolase</keyword>
<evidence type="ECO:0000256" key="6">
    <source>
        <dbReference type="ARBA" id="ARBA00022723"/>
    </source>
</evidence>
<proteinExistence type="inferred from homology"/>
<dbReference type="PANTHER" id="PTHR39188">
    <property type="entry name" value="MEMBRANE-ASSOCIATED ZINC METALLOPROTEASE M50B"/>
    <property type="match status" value="1"/>
</dbReference>
<dbReference type="RefSeq" id="WP_007202354.1">
    <property type="nucleotide sequence ID" value="NZ_AKKV01000026.1"/>
</dbReference>
<dbReference type="GO" id="GO:0046872">
    <property type="term" value="F:metal ion binding"/>
    <property type="evidence" value="ECO:0007669"/>
    <property type="project" value="UniProtKB-KW"/>
</dbReference>
<evidence type="ECO:0000256" key="9">
    <source>
        <dbReference type="ARBA" id="ARBA00022989"/>
    </source>
</evidence>
<dbReference type="EMBL" id="AKKV01000026">
    <property type="protein sequence ID" value="EIT85336.1"/>
    <property type="molecule type" value="Genomic_DNA"/>
</dbReference>
<feature type="transmembrane region" description="Helical" evidence="12">
    <location>
        <begin position="181"/>
        <end position="198"/>
    </location>
</feature>
<keyword evidence="11 12" id="KW-0472">Membrane</keyword>
<keyword evidence="5 12" id="KW-0812">Transmembrane</keyword>
<dbReference type="GO" id="GO:0016020">
    <property type="term" value="C:membrane"/>
    <property type="evidence" value="ECO:0007669"/>
    <property type="project" value="UniProtKB-SubCell"/>
</dbReference>
<feature type="domain" description="Peptidase M50" evidence="13">
    <location>
        <begin position="115"/>
        <end position="161"/>
    </location>
</feature>
<keyword evidence="4" id="KW-0645">Protease</keyword>
<protein>
    <submittedName>
        <fullName evidence="14">Peptidase M50</fullName>
    </submittedName>
</protein>
<dbReference type="GO" id="GO:0008237">
    <property type="term" value="F:metallopeptidase activity"/>
    <property type="evidence" value="ECO:0007669"/>
    <property type="project" value="UniProtKB-KW"/>
</dbReference>
<gene>
    <name evidence="14" type="ORF">A374_11350</name>
</gene>
<dbReference type="InterPro" id="IPR008915">
    <property type="entry name" value="Peptidase_M50"/>
</dbReference>
<accession>I8J0Q2</accession>
<evidence type="ECO:0000256" key="4">
    <source>
        <dbReference type="ARBA" id="ARBA00022670"/>
    </source>
</evidence>
<dbReference type="PATRIC" id="fig|1196324.3.peg.2330"/>
<evidence type="ECO:0000256" key="3">
    <source>
        <dbReference type="ARBA" id="ARBA00007931"/>
    </source>
</evidence>
<evidence type="ECO:0000256" key="1">
    <source>
        <dbReference type="ARBA" id="ARBA00001947"/>
    </source>
</evidence>
<evidence type="ECO:0000256" key="10">
    <source>
        <dbReference type="ARBA" id="ARBA00023049"/>
    </source>
</evidence>
<comment type="caution">
    <text evidence="14">The sequence shown here is derived from an EMBL/GenBank/DDBJ whole genome shotgun (WGS) entry which is preliminary data.</text>
</comment>
<keyword evidence="15" id="KW-1185">Reference proteome</keyword>
<comment type="cofactor">
    <cofactor evidence="1">
        <name>Zn(2+)</name>
        <dbReference type="ChEBI" id="CHEBI:29105"/>
    </cofactor>
</comment>
<dbReference type="OrthoDB" id="166377at2"/>
<dbReference type="STRING" id="1196324.A374_11350"/>
<dbReference type="eggNOG" id="COG1994">
    <property type="taxonomic scope" value="Bacteria"/>
</dbReference>
<name>I8J0Q2_9BACL</name>